<organism evidence="8 9">
    <name type="scientific">Helobdella robusta</name>
    <name type="common">Californian leech</name>
    <dbReference type="NCBI Taxonomy" id="6412"/>
    <lineage>
        <taxon>Eukaryota</taxon>
        <taxon>Metazoa</taxon>
        <taxon>Spiralia</taxon>
        <taxon>Lophotrochozoa</taxon>
        <taxon>Annelida</taxon>
        <taxon>Clitellata</taxon>
        <taxon>Hirudinea</taxon>
        <taxon>Rhynchobdellida</taxon>
        <taxon>Glossiphoniidae</taxon>
        <taxon>Helobdella</taxon>
    </lineage>
</organism>
<accession>T1G741</accession>
<keyword evidence="3 5" id="KW-0862">Zinc</keyword>
<dbReference type="Gene3D" id="2.10.110.10">
    <property type="entry name" value="Cysteine Rich Protein"/>
    <property type="match status" value="3"/>
</dbReference>
<dbReference type="EMBL" id="AMQM01007396">
    <property type="status" value="NOT_ANNOTATED_CDS"/>
    <property type="molecule type" value="Genomic_DNA"/>
</dbReference>
<reference evidence="9" key="1">
    <citation type="submission" date="2012-12" db="EMBL/GenBank/DDBJ databases">
        <authorList>
            <person name="Hellsten U."/>
            <person name="Grimwood J."/>
            <person name="Chapman J.A."/>
            <person name="Shapiro H."/>
            <person name="Aerts A."/>
            <person name="Otillar R.P."/>
            <person name="Terry A.Y."/>
            <person name="Boore J.L."/>
            <person name="Simakov O."/>
            <person name="Marletaz F."/>
            <person name="Cho S.-J."/>
            <person name="Edsinger-Gonzales E."/>
            <person name="Havlak P."/>
            <person name="Kuo D.-H."/>
            <person name="Larsson T."/>
            <person name="Lv J."/>
            <person name="Arendt D."/>
            <person name="Savage R."/>
            <person name="Osoegawa K."/>
            <person name="de Jong P."/>
            <person name="Lindberg D.R."/>
            <person name="Seaver E.C."/>
            <person name="Weisblat D.A."/>
            <person name="Putnam N.H."/>
            <person name="Grigoriev I.V."/>
            <person name="Rokhsar D.S."/>
        </authorList>
    </citation>
    <scope>NUCLEOTIDE SEQUENCE</scope>
</reference>
<keyword evidence="9" id="KW-1185">Reference proteome</keyword>
<dbReference type="SUPFAM" id="SSF57716">
    <property type="entry name" value="Glucocorticoid receptor-like (DNA-binding domain)"/>
    <property type="match status" value="2"/>
</dbReference>
<dbReference type="RefSeq" id="XP_009028332.1">
    <property type="nucleotide sequence ID" value="XM_009030084.1"/>
</dbReference>
<evidence type="ECO:0000256" key="4">
    <source>
        <dbReference type="ARBA" id="ARBA00023038"/>
    </source>
</evidence>
<evidence type="ECO:0000259" key="6">
    <source>
        <dbReference type="PROSITE" id="PS50023"/>
    </source>
</evidence>
<evidence type="ECO:0000256" key="3">
    <source>
        <dbReference type="ARBA" id="ARBA00022833"/>
    </source>
</evidence>
<dbReference type="KEGG" id="hro:HELRODRAFT_88588"/>
<dbReference type="Pfam" id="PF00412">
    <property type="entry name" value="LIM"/>
    <property type="match status" value="3"/>
</dbReference>
<dbReference type="eggNOG" id="KOG1701">
    <property type="taxonomic scope" value="Eukaryota"/>
</dbReference>
<feature type="domain" description="LIM zinc-binding" evidence="6">
    <location>
        <begin position="47"/>
        <end position="106"/>
    </location>
</feature>
<dbReference type="PANTHER" id="PTHR24207">
    <property type="entry name" value="ZYX102 PROTEIN"/>
    <property type="match status" value="1"/>
</dbReference>
<proteinExistence type="predicted"/>
<dbReference type="GO" id="GO:0046872">
    <property type="term" value="F:metal ion binding"/>
    <property type="evidence" value="ECO:0007669"/>
    <property type="project" value="UniProtKB-KW"/>
</dbReference>
<dbReference type="AlphaFoldDB" id="T1G741"/>
<dbReference type="OrthoDB" id="1746725at2759"/>
<gene>
    <name evidence="8" type="primary">20216888</name>
    <name evidence="7" type="ORF">HELRODRAFT_88588</name>
</gene>
<dbReference type="PROSITE" id="PS50023">
    <property type="entry name" value="LIM_DOMAIN_2"/>
    <property type="match status" value="3"/>
</dbReference>
<evidence type="ECO:0000256" key="2">
    <source>
        <dbReference type="ARBA" id="ARBA00022737"/>
    </source>
</evidence>
<reference evidence="8" key="3">
    <citation type="submission" date="2015-06" db="UniProtKB">
        <authorList>
            <consortium name="EnsemblMetazoa"/>
        </authorList>
    </citation>
    <scope>IDENTIFICATION</scope>
</reference>
<dbReference type="CTD" id="20216888"/>
<dbReference type="HOGENOM" id="CLU_001357_11_0_1"/>
<reference evidence="7 9" key="2">
    <citation type="journal article" date="2013" name="Nature">
        <title>Insights into bilaterian evolution from three spiralian genomes.</title>
        <authorList>
            <person name="Simakov O."/>
            <person name="Marletaz F."/>
            <person name="Cho S.J."/>
            <person name="Edsinger-Gonzales E."/>
            <person name="Havlak P."/>
            <person name="Hellsten U."/>
            <person name="Kuo D.H."/>
            <person name="Larsson T."/>
            <person name="Lv J."/>
            <person name="Arendt D."/>
            <person name="Savage R."/>
            <person name="Osoegawa K."/>
            <person name="de Jong P."/>
            <person name="Grimwood J."/>
            <person name="Chapman J.A."/>
            <person name="Shapiro H."/>
            <person name="Aerts A."/>
            <person name="Otillar R.P."/>
            <person name="Terry A.Y."/>
            <person name="Boore J.L."/>
            <person name="Grigoriev I.V."/>
            <person name="Lindberg D.R."/>
            <person name="Seaver E.C."/>
            <person name="Weisblat D.A."/>
            <person name="Putnam N.H."/>
            <person name="Rokhsar D.S."/>
        </authorList>
    </citation>
    <scope>NUCLEOTIDE SEQUENCE</scope>
</reference>
<keyword evidence="1 5" id="KW-0479">Metal-binding</keyword>
<protein>
    <recommendedName>
        <fullName evidence="6">LIM zinc-binding domain-containing protein</fullName>
    </recommendedName>
</protein>
<dbReference type="EnsemblMetazoa" id="HelroT88588">
    <property type="protein sequence ID" value="HelroP88588"/>
    <property type="gene ID" value="HelroG88588"/>
</dbReference>
<name>T1G741_HELRO</name>
<dbReference type="STRING" id="6412.T1G741"/>
<evidence type="ECO:0000313" key="7">
    <source>
        <dbReference type="EMBL" id="ESN93541.1"/>
    </source>
</evidence>
<feature type="domain" description="LIM zinc-binding" evidence="6">
    <location>
        <begin position="107"/>
        <end position="177"/>
    </location>
</feature>
<keyword evidence="2" id="KW-0677">Repeat</keyword>
<evidence type="ECO:0000313" key="8">
    <source>
        <dbReference type="EnsemblMetazoa" id="HelroP88588"/>
    </source>
</evidence>
<keyword evidence="4 5" id="KW-0440">LIM domain</keyword>
<evidence type="ECO:0000256" key="1">
    <source>
        <dbReference type="ARBA" id="ARBA00022723"/>
    </source>
</evidence>
<dbReference type="PROSITE" id="PS00478">
    <property type="entry name" value="LIM_DOMAIN_1"/>
    <property type="match status" value="1"/>
</dbReference>
<dbReference type="Proteomes" id="UP000015101">
    <property type="component" value="Unassembled WGS sequence"/>
</dbReference>
<dbReference type="InParanoid" id="T1G741"/>
<sequence>MGKLYHTSCFYCSICNKSLRGKVFYDVKGTIYCEEDYKKSGYKQLSEVCKACSRLILDVVVQAAGHAYHTGCFKCSQCQSSLQDQNFIIDSKNTLLCVDDYYKIHSMECAACKRLIKPADGSNEVGKVMVMNKSYHADCLACSDCKKKLGTGSDSGCYPLNEDTIFCKMCYNKRKPS</sequence>
<dbReference type="EMBL" id="KB097605">
    <property type="protein sequence ID" value="ESN93541.1"/>
    <property type="molecule type" value="Genomic_DNA"/>
</dbReference>
<dbReference type="InterPro" id="IPR001781">
    <property type="entry name" value="Znf_LIM"/>
</dbReference>
<dbReference type="GeneID" id="20216888"/>
<evidence type="ECO:0000256" key="5">
    <source>
        <dbReference type="PROSITE-ProRule" id="PRU00125"/>
    </source>
</evidence>
<evidence type="ECO:0000313" key="9">
    <source>
        <dbReference type="Proteomes" id="UP000015101"/>
    </source>
</evidence>
<dbReference type="SMART" id="SM00132">
    <property type="entry name" value="LIM"/>
    <property type="match status" value="3"/>
</dbReference>
<dbReference type="PANTHER" id="PTHR24207:SF2">
    <property type="entry name" value="ZYX102 PROTEIN"/>
    <property type="match status" value="1"/>
</dbReference>
<feature type="domain" description="LIM zinc-binding" evidence="6">
    <location>
        <begin position="1"/>
        <end position="43"/>
    </location>
</feature>